<dbReference type="EMBL" id="CAJFCV020000002">
    <property type="protein sequence ID" value="CAG9100122.1"/>
    <property type="molecule type" value="Genomic_DNA"/>
</dbReference>
<dbReference type="EMBL" id="CAJFDI010000002">
    <property type="protein sequence ID" value="CAD5216762.1"/>
    <property type="molecule type" value="Genomic_DNA"/>
</dbReference>
<gene>
    <name evidence="4" type="ORF">BXYJ_LOCUS4697</name>
</gene>
<dbReference type="Proteomes" id="UP000582659">
    <property type="component" value="Unassembled WGS sequence"/>
</dbReference>
<dbReference type="InterPro" id="IPR036846">
    <property type="entry name" value="GM2-AP_sf"/>
</dbReference>
<evidence type="ECO:0000313" key="7">
    <source>
        <dbReference type="Proteomes" id="UP000659654"/>
    </source>
</evidence>
<evidence type="ECO:0000259" key="3">
    <source>
        <dbReference type="Pfam" id="PF24936"/>
    </source>
</evidence>
<dbReference type="eggNOG" id="ENOG502RXDW">
    <property type="taxonomic scope" value="Eukaryota"/>
</dbReference>
<dbReference type="WBParaSite" id="BXY_1760500.1">
    <property type="protein sequence ID" value="BXY_1760500.1"/>
    <property type="gene ID" value="BXY_1760500"/>
</dbReference>
<evidence type="ECO:0000313" key="5">
    <source>
        <dbReference type="EMBL" id="CAG9100122.1"/>
    </source>
</evidence>
<organism evidence="6 8">
    <name type="scientific">Bursaphelenchus xylophilus</name>
    <name type="common">Pinewood nematode worm</name>
    <name type="synonym">Aphelenchoides xylophilus</name>
    <dbReference type="NCBI Taxonomy" id="6326"/>
    <lineage>
        <taxon>Eukaryota</taxon>
        <taxon>Metazoa</taxon>
        <taxon>Ecdysozoa</taxon>
        <taxon>Nematoda</taxon>
        <taxon>Chromadorea</taxon>
        <taxon>Rhabditida</taxon>
        <taxon>Tylenchina</taxon>
        <taxon>Tylenchomorpha</taxon>
        <taxon>Aphelenchoidea</taxon>
        <taxon>Aphelenchoididae</taxon>
        <taxon>Bursaphelenchus</taxon>
    </lineage>
</organism>
<keyword evidence="1 2" id="KW-0732">Signal</keyword>
<feature type="domain" description="DUF7753" evidence="3">
    <location>
        <begin position="258"/>
        <end position="319"/>
    </location>
</feature>
<proteinExistence type="predicted"/>
<evidence type="ECO:0000256" key="2">
    <source>
        <dbReference type="SAM" id="SignalP"/>
    </source>
</evidence>
<dbReference type="Pfam" id="PF24936">
    <property type="entry name" value="DUF7753"/>
    <property type="match status" value="1"/>
</dbReference>
<dbReference type="SUPFAM" id="SSF63707">
    <property type="entry name" value="Ganglioside M2 (gm2) activator"/>
    <property type="match status" value="1"/>
</dbReference>
<feature type="signal peptide" evidence="2">
    <location>
        <begin position="1"/>
        <end position="23"/>
    </location>
</feature>
<sequence length="348" mass="40179">MHYEKGLAVNIALISSFLLTVNAIERFECNVLEPACRRRLEEKARGFTEVRGGNNQCNYQDLWLIPGRADASCTRPDAKKLVEIDARQVKITPPIVKFPGCFTIEIKNVRILDDKEVLTNSFFAKSEYHWLNVKQFSELKCQNASNNGCGGYGNNCFYCDICESLNAATEVSNAVKLKTELADQFKGLHCPKHAGLYTFKKEFCFNDWSTFDRNGDCQLDFLQTDQTDLKSALASLQQIGYGTVVAKVRLAYNATGAVARKRDAKMNQIRKMVERELAERKRNWDINRGQFEKFQQWYIDYRQNIWHREEYLPWLLYENELACLRLTFDVCERNPRPKPYGGTGYTCD</sequence>
<dbReference type="InterPro" id="IPR056655">
    <property type="entry name" value="DUF7753"/>
</dbReference>
<feature type="chain" id="PRO_5035360277" evidence="2">
    <location>
        <begin position="24"/>
        <end position="348"/>
    </location>
</feature>
<dbReference type="Proteomes" id="UP000095284">
    <property type="component" value="Unplaced"/>
</dbReference>
<evidence type="ECO:0000313" key="6">
    <source>
        <dbReference type="Proteomes" id="UP000095284"/>
    </source>
</evidence>
<protein>
    <submittedName>
        <fullName evidence="4">(pine wood nematode) hypothetical protein</fullName>
    </submittedName>
</protein>
<reference evidence="5" key="2">
    <citation type="submission" date="2020-08" db="EMBL/GenBank/DDBJ databases">
        <authorList>
            <person name="Kikuchi T."/>
        </authorList>
    </citation>
    <scope>NUCLEOTIDE SEQUENCE</scope>
    <source>
        <strain evidence="4">Ka4C1</strain>
    </source>
</reference>
<dbReference type="OrthoDB" id="5782184at2759"/>
<evidence type="ECO:0000313" key="8">
    <source>
        <dbReference type="WBParaSite" id="BXY_1760500.1"/>
    </source>
</evidence>
<accession>A0A1I7SX22</accession>
<reference evidence="8" key="1">
    <citation type="submission" date="2016-11" db="UniProtKB">
        <authorList>
            <consortium name="WormBaseParasite"/>
        </authorList>
    </citation>
    <scope>IDENTIFICATION</scope>
</reference>
<name>A0A1I7SX22_BURXY</name>
<dbReference type="Proteomes" id="UP000659654">
    <property type="component" value="Unassembled WGS sequence"/>
</dbReference>
<evidence type="ECO:0000256" key="1">
    <source>
        <dbReference type="ARBA" id="ARBA00022729"/>
    </source>
</evidence>
<evidence type="ECO:0000313" key="4">
    <source>
        <dbReference type="EMBL" id="CAD5216762.1"/>
    </source>
</evidence>
<keyword evidence="7" id="KW-1185">Reference proteome</keyword>
<dbReference type="AlphaFoldDB" id="A0A1I7SX22"/>